<dbReference type="GO" id="GO:0005886">
    <property type="term" value="C:plasma membrane"/>
    <property type="evidence" value="ECO:0007669"/>
    <property type="project" value="UniProtKB-SubCell"/>
</dbReference>
<evidence type="ECO:0000313" key="11">
    <source>
        <dbReference type="EMBL" id="CDH43289.1"/>
    </source>
</evidence>
<feature type="transmembrane region" description="Helical" evidence="10">
    <location>
        <begin position="206"/>
        <end position="230"/>
    </location>
</feature>
<feature type="modified residue" description="FMN phosphoryl threonine" evidence="10">
    <location>
        <position position="177"/>
    </location>
</feature>
<comment type="caution">
    <text evidence="11">The sequence shown here is derived from an EMBL/GenBank/DDBJ whole genome shotgun (WGS) entry which is preliminary data.</text>
</comment>
<feature type="transmembrane region" description="Helical" evidence="10">
    <location>
        <begin position="95"/>
        <end position="113"/>
    </location>
</feature>
<keyword evidence="2 10" id="KW-0597">Phosphoprotein</keyword>
<dbReference type="Pfam" id="PF03116">
    <property type="entry name" value="NQR2_RnfD_RnfE"/>
    <property type="match status" value="1"/>
</dbReference>
<evidence type="ECO:0000256" key="8">
    <source>
        <dbReference type="ARBA" id="ARBA00022989"/>
    </source>
</evidence>
<keyword evidence="6 10" id="KW-1278">Translocase</keyword>
<keyword evidence="4 10" id="KW-0288">FMN</keyword>
<evidence type="ECO:0000256" key="2">
    <source>
        <dbReference type="ARBA" id="ARBA00022553"/>
    </source>
</evidence>
<keyword evidence="7 10" id="KW-0249">Electron transport</keyword>
<gene>
    <name evidence="11" type="primary">rsxD</name>
    <name evidence="10" type="synonym">rnfD</name>
    <name evidence="11" type="ORF">BN874_1140019</name>
</gene>
<evidence type="ECO:0000256" key="7">
    <source>
        <dbReference type="ARBA" id="ARBA00022982"/>
    </source>
</evidence>
<dbReference type="AlphaFoldDB" id="A0A7U7G808"/>
<keyword evidence="12" id="KW-1185">Reference proteome</keyword>
<feature type="transmembrane region" description="Helical" evidence="10">
    <location>
        <begin position="319"/>
        <end position="337"/>
    </location>
</feature>
<accession>A0A7U7G808</accession>
<keyword evidence="10" id="KW-1003">Cell membrane</keyword>
<feature type="transmembrane region" description="Helical" evidence="10">
    <location>
        <begin position="266"/>
        <end position="283"/>
    </location>
</feature>
<reference evidence="11 12" key="1">
    <citation type="journal article" date="2014" name="ISME J.">
        <title>Candidatus Competibacter-lineage genomes retrieved from metagenomes reveal functional metabolic diversity.</title>
        <authorList>
            <person name="McIlroy S.J."/>
            <person name="Albertsen M."/>
            <person name="Andresen E.K."/>
            <person name="Saunders A.M."/>
            <person name="Kristiansen R."/>
            <person name="Stokholm-Bjerregaard M."/>
            <person name="Nielsen K.L."/>
            <person name="Nielsen P.H."/>
        </authorList>
    </citation>
    <scope>NUCLEOTIDE SEQUENCE [LARGE SCALE GENOMIC DNA]</scope>
    <source>
        <strain evidence="11 12">Run_B_J11</strain>
    </source>
</reference>
<organism evidence="11 12">
    <name type="scientific">Candidatus Contendobacter odensis Run_B_J11</name>
    <dbReference type="NCBI Taxonomy" id="1400861"/>
    <lineage>
        <taxon>Bacteria</taxon>
        <taxon>Pseudomonadati</taxon>
        <taxon>Pseudomonadota</taxon>
        <taxon>Gammaproteobacteria</taxon>
        <taxon>Candidatus Competibacteraceae</taxon>
        <taxon>Candidatus Contendibacter</taxon>
    </lineage>
</organism>
<dbReference type="Proteomes" id="UP000019184">
    <property type="component" value="Unassembled WGS sequence"/>
</dbReference>
<evidence type="ECO:0000256" key="9">
    <source>
        <dbReference type="ARBA" id="ARBA00023136"/>
    </source>
</evidence>
<evidence type="ECO:0000256" key="6">
    <source>
        <dbReference type="ARBA" id="ARBA00022967"/>
    </source>
</evidence>
<keyword evidence="1 10" id="KW-0813">Transport</keyword>
<dbReference type="PANTHER" id="PTHR30578:SF0">
    <property type="entry name" value="ION-TRANSLOCATING OXIDOREDUCTASE COMPLEX SUBUNIT D"/>
    <property type="match status" value="1"/>
</dbReference>
<dbReference type="EC" id="7.-.-.-" evidence="10"/>
<keyword evidence="10" id="KW-0997">Cell inner membrane</keyword>
<feature type="transmembrane region" description="Helical" evidence="10">
    <location>
        <begin position="125"/>
        <end position="143"/>
    </location>
</feature>
<comment type="cofactor">
    <cofactor evidence="10">
        <name>FMN</name>
        <dbReference type="ChEBI" id="CHEBI:58210"/>
    </cofactor>
</comment>
<evidence type="ECO:0000256" key="3">
    <source>
        <dbReference type="ARBA" id="ARBA00022630"/>
    </source>
</evidence>
<comment type="similarity">
    <text evidence="10">Belongs to the NqrB/RnfD family.</text>
</comment>
<keyword evidence="5 10" id="KW-0812">Transmembrane</keyword>
<sequence length="362" mass="38737">MSNLLPSAPHLHAPDSVPVLMRAVLWALLPAILYGIGLFGWPALNLLVITVLSGLAGEALCLWLAKKPIQVGLRDSSALMTGVLLALSLPPWAPWWIGVIGGLFAIVIGKQVFGGIGQNLFNPAMLARVMLLVSFPVEMTLWLEPHPLFFSQSPSFWEGLAITFHGIPNIDAVSGATLLGNIRTELSLSHPLSQILSNHYHPVTDALGATGGSLGETGAVLLALGGGWLLWKRVITWHIPAAMLATVMLLAGGFHLADPQRFTDPLLHLLSGSLIMGAFFIATDPVTSPTAPLGQIVFGAGCGLLIYVIRTWGGYPEGVAFAVVLMNAMTPIIDHYIRPRAYGRTWSGQPKPVLAKPKEETR</sequence>
<keyword evidence="8 10" id="KW-1133">Transmembrane helix</keyword>
<feature type="transmembrane region" description="Helical" evidence="10">
    <location>
        <begin position="46"/>
        <end position="65"/>
    </location>
</feature>
<keyword evidence="3 10" id="KW-0285">Flavoprotein</keyword>
<evidence type="ECO:0000256" key="1">
    <source>
        <dbReference type="ARBA" id="ARBA00022448"/>
    </source>
</evidence>
<comment type="subunit">
    <text evidence="10">The complex is composed of six subunits: RnfA, RnfB, RnfC, RnfD, RnfE and RnfG.</text>
</comment>
<dbReference type="NCBIfam" id="TIGR01946">
    <property type="entry name" value="rnfD"/>
    <property type="match status" value="1"/>
</dbReference>
<comment type="subcellular location">
    <subcellularLocation>
        <location evidence="10">Cell inner membrane</location>
        <topology evidence="10">Multi-pass membrane protein</topology>
    </subcellularLocation>
</comment>
<dbReference type="GO" id="GO:0055085">
    <property type="term" value="P:transmembrane transport"/>
    <property type="evidence" value="ECO:0007669"/>
    <property type="project" value="InterPro"/>
</dbReference>
<feature type="transmembrane region" description="Helical" evidence="10">
    <location>
        <begin position="20"/>
        <end position="40"/>
    </location>
</feature>
<dbReference type="OrthoDB" id="9776359at2"/>
<comment type="function">
    <text evidence="10">Part of a membrane-bound complex that couples electron transfer with translocation of ions across the membrane.</text>
</comment>
<dbReference type="PANTHER" id="PTHR30578">
    <property type="entry name" value="ELECTRON TRANSPORT COMPLEX PROTEIN RNFD"/>
    <property type="match status" value="1"/>
</dbReference>
<feature type="transmembrane region" description="Helical" evidence="10">
    <location>
        <begin position="295"/>
        <end position="313"/>
    </location>
</feature>
<protein>
    <recommendedName>
        <fullName evidence="10">Ion-translocating oxidoreductase complex subunit D</fullName>
        <ecNumber evidence="10">7.-.-.-</ecNumber>
    </recommendedName>
    <alternativeName>
        <fullName evidence="10">Rnf electron transport complex subunit D</fullName>
    </alternativeName>
</protein>
<evidence type="ECO:0000313" key="12">
    <source>
        <dbReference type="Proteomes" id="UP000019184"/>
    </source>
</evidence>
<dbReference type="InterPro" id="IPR004338">
    <property type="entry name" value="NqrB/RnfD"/>
</dbReference>
<dbReference type="InterPro" id="IPR011303">
    <property type="entry name" value="RnfD_bac"/>
</dbReference>
<dbReference type="HAMAP" id="MF_00462">
    <property type="entry name" value="RsxD_RnfD"/>
    <property type="match status" value="1"/>
</dbReference>
<dbReference type="RefSeq" id="WP_034430326.1">
    <property type="nucleotide sequence ID" value="NZ_CBTK010000018.1"/>
</dbReference>
<evidence type="ECO:0000256" key="5">
    <source>
        <dbReference type="ARBA" id="ARBA00022692"/>
    </source>
</evidence>
<evidence type="ECO:0000256" key="10">
    <source>
        <dbReference type="HAMAP-Rule" id="MF_00462"/>
    </source>
</evidence>
<feature type="transmembrane region" description="Helical" evidence="10">
    <location>
        <begin position="237"/>
        <end position="254"/>
    </location>
</feature>
<evidence type="ECO:0000256" key="4">
    <source>
        <dbReference type="ARBA" id="ARBA00022643"/>
    </source>
</evidence>
<proteinExistence type="inferred from homology"/>
<name>A0A7U7G808_9GAMM</name>
<dbReference type="GO" id="GO:0022900">
    <property type="term" value="P:electron transport chain"/>
    <property type="evidence" value="ECO:0007669"/>
    <property type="project" value="UniProtKB-UniRule"/>
</dbReference>
<keyword evidence="9 10" id="KW-0472">Membrane</keyword>
<dbReference type="EMBL" id="CBTK010000018">
    <property type="protein sequence ID" value="CDH43289.1"/>
    <property type="molecule type" value="Genomic_DNA"/>
</dbReference>